<dbReference type="RefSeq" id="XP_040654931.1">
    <property type="nucleotide sequence ID" value="XM_040804827.1"/>
</dbReference>
<sequence>MGSSFSDFVDDMAECGSARANDGGAQCGVVTLCRRWCTSCGLGACGGLDVVTPAGHDTCGTCRYWDGGLESIDMAFTMARRPRLPSAQSRAPGQVRALMNGKERVGGTAAAHRKDGHFVGVAVITTCITWTDLVGGIGTPGTGTCCCRCRPAVPRTAAADLLLPVAPSSLLHQPEPAPPGPAMRLRRRAWAPSACWARRMAATVLPERERGKRRRLREGVVVALVPSPAADGECCLRRSLRVKECTLVEPVLSLSYPVASPSSAAGPRRTEPSALPWVPWGTKPAPPH</sequence>
<proteinExistence type="predicted"/>
<comment type="caution">
    <text evidence="2">The sequence shown here is derived from an EMBL/GenBank/DDBJ whole genome shotgun (WGS) entry which is preliminary data.</text>
</comment>
<dbReference type="EMBL" id="LAYC01000003">
    <property type="protein sequence ID" value="KYK55579.1"/>
    <property type="molecule type" value="Genomic_DNA"/>
</dbReference>
<feature type="region of interest" description="Disordered" evidence="1">
    <location>
        <begin position="259"/>
        <end position="288"/>
    </location>
</feature>
<evidence type="ECO:0000313" key="3">
    <source>
        <dbReference type="Proteomes" id="UP000076580"/>
    </source>
</evidence>
<dbReference type="AlphaFoldDB" id="A0A151GER1"/>
<protein>
    <submittedName>
        <fullName evidence="2">Uncharacterized protein</fullName>
    </submittedName>
</protein>
<reference evidence="2 3" key="1">
    <citation type="journal article" date="2016" name="Sci. Rep.">
        <title>Insights into Adaptations to a Near-Obligate Nematode Endoparasitic Lifestyle from the Finished Genome of Drechmeria coniospora.</title>
        <authorList>
            <person name="Zhang L."/>
            <person name="Zhou Z."/>
            <person name="Guo Q."/>
            <person name="Fokkens L."/>
            <person name="Miskei M."/>
            <person name="Pocsi I."/>
            <person name="Zhang W."/>
            <person name="Chen M."/>
            <person name="Wang L."/>
            <person name="Sun Y."/>
            <person name="Donzelli B.G."/>
            <person name="Gibson D.M."/>
            <person name="Nelson D.R."/>
            <person name="Luo J.G."/>
            <person name="Rep M."/>
            <person name="Liu H."/>
            <person name="Yang S."/>
            <person name="Wang J."/>
            <person name="Krasnoff S.B."/>
            <person name="Xu Y."/>
            <person name="Molnar I."/>
            <person name="Lin M."/>
        </authorList>
    </citation>
    <scope>NUCLEOTIDE SEQUENCE [LARGE SCALE GENOMIC DNA]</scope>
    <source>
        <strain evidence="2 3">ARSEF 6962</strain>
    </source>
</reference>
<dbReference type="GeneID" id="63720185"/>
<accession>A0A151GER1</accession>
<gene>
    <name evidence="2" type="ORF">DCS_07542</name>
</gene>
<dbReference type="Proteomes" id="UP000076580">
    <property type="component" value="Chromosome 03"/>
</dbReference>
<keyword evidence="3" id="KW-1185">Reference proteome</keyword>
<organism evidence="2 3">
    <name type="scientific">Drechmeria coniospora</name>
    <name type="common">Nematophagous fungus</name>
    <name type="synonym">Meria coniospora</name>
    <dbReference type="NCBI Taxonomy" id="98403"/>
    <lineage>
        <taxon>Eukaryota</taxon>
        <taxon>Fungi</taxon>
        <taxon>Dikarya</taxon>
        <taxon>Ascomycota</taxon>
        <taxon>Pezizomycotina</taxon>
        <taxon>Sordariomycetes</taxon>
        <taxon>Hypocreomycetidae</taxon>
        <taxon>Hypocreales</taxon>
        <taxon>Ophiocordycipitaceae</taxon>
        <taxon>Drechmeria</taxon>
    </lineage>
</organism>
<evidence type="ECO:0000313" key="2">
    <source>
        <dbReference type="EMBL" id="KYK55579.1"/>
    </source>
</evidence>
<name>A0A151GER1_DRECN</name>
<dbReference type="InParanoid" id="A0A151GER1"/>
<evidence type="ECO:0000256" key="1">
    <source>
        <dbReference type="SAM" id="MobiDB-lite"/>
    </source>
</evidence>